<comment type="caution">
    <text evidence="1">The sequence shown here is derived from an EMBL/GenBank/DDBJ whole genome shotgun (WGS) entry which is preliminary data.</text>
</comment>
<organism evidence="1 2">
    <name type="scientific">Nocardiopsis terrae</name>
    <dbReference type="NCBI Taxonomy" id="372655"/>
    <lineage>
        <taxon>Bacteria</taxon>
        <taxon>Bacillati</taxon>
        <taxon>Actinomycetota</taxon>
        <taxon>Actinomycetes</taxon>
        <taxon>Streptosporangiales</taxon>
        <taxon>Nocardiopsidaceae</taxon>
        <taxon>Nocardiopsis</taxon>
    </lineage>
</organism>
<accession>A0ABR9HNE1</accession>
<dbReference type="Gene3D" id="1.25.40.10">
    <property type="entry name" value="Tetratricopeptide repeat domain"/>
    <property type="match status" value="1"/>
</dbReference>
<gene>
    <name evidence="1" type="ORF">H4W79_004594</name>
</gene>
<keyword evidence="2" id="KW-1185">Reference proteome</keyword>
<proteinExistence type="predicted"/>
<protein>
    <submittedName>
        <fullName evidence="1">Tetratricopeptide (TPR) repeat protein</fullName>
    </submittedName>
</protein>
<dbReference type="Proteomes" id="UP000598217">
    <property type="component" value="Unassembled WGS sequence"/>
</dbReference>
<evidence type="ECO:0000313" key="1">
    <source>
        <dbReference type="EMBL" id="MBE1460380.1"/>
    </source>
</evidence>
<sequence>MSPEPMDDEPTIHHLAETAVRAAALITRSRPLARPDGSTGPRPPYDEAEVEAREWMRTNGEALASCVRWAGTEERHTTVLWVVEAVESHLRDSGLPTERLEMVETGVRAALALGDTSWEARMRNFLALALLDIGELERAGQESAAAHALAEADRDDRARAAALECMGAVAQHDRRDEAALALFESARPLREAMGGPREIAVLDLLSGRSLVSLGRFDHALERLDAALEVFTAPRDGRDADGMNVARVRLERGRALNGKRRTAQARRELERALSGFESGGHTYQTAKVREVLAGVDQLSGAQDWREHLVVAVRLYRGIGHGAEAERVGAHLR</sequence>
<reference evidence="1 2" key="1">
    <citation type="submission" date="2020-10" db="EMBL/GenBank/DDBJ databases">
        <title>Sequencing the genomes of 1000 actinobacteria strains.</title>
        <authorList>
            <person name="Klenk H.-P."/>
        </authorList>
    </citation>
    <scope>NUCLEOTIDE SEQUENCE [LARGE SCALE GENOMIC DNA]</scope>
    <source>
        <strain evidence="1 2">DSM 45157</strain>
    </source>
</reference>
<dbReference type="RefSeq" id="WP_191267209.1">
    <property type="nucleotide sequence ID" value="NZ_BMXJ01000001.1"/>
</dbReference>
<dbReference type="SUPFAM" id="SSF48452">
    <property type="entry name" value="TPR-like"/>
    <property type="match status" value="1"/>
</dbReference>
<evidence type="ECO:0000313" key="2">
    <source>
        <dbReference type="Proteomes" id="UP000598217"/>
    </source>
</evidence>
<dbReference type="InterPro" id="IPR011990">
    <property type="entry name" value="TPR-like_helical_dom_sf"/>
</dbReference>
<dbReference type="EMBL" id="JADBDY010000001">
    <property type="protein sequence ID" value="MBE1460380.1"/>
    <property type="molecule type" value="Genomic_DNA"/>
</dbReference>
<name>A0ABR9HNE1_9ACTN</name>